<dbReference type="EMBL" id="JXJN01019833">
    <property type="status" value="NOT_ANNOTATED_CDS"/>
    <property type="molecule type" value="Genomic_DNA"/>
</dbReference>
<accession>A0A1B0BSS9</accession>
<dbReference type="EnsemblMetazoa" id="GPPI039439-RA">
    <property type="protein sequence ID" value="GPPI039439-PA"/>
    <property type="gene ID" value="GPPI039439"/>
</dbReference>
<proteinExistence type="predicted"/>
<dbReference type="Proteomes" id="UP000092460">
    <property type="component" value="Unassembled WGS sequence"/>
</dbReference>
<reference evidence="2" key="2">
    <citation type="submission" date="2020-05" db="UniProtKB">
        <authorList>
            <consortium name="EnsemblMetazoa"/>
        </authorList>
    </citation>
    <scope>IDENTIFICATION</scope>
    <source>
        <strain evidence="2">IAEA</strain>
    </source>
</reference>
<name>A0A1B0BSS9_9MUSC</name>
<evidence type="ECO:0000313" key="2">
    <source>
        <dbReference type="EnsemblMetazoa" id="GPPI039439-PA"/>
    </source>
</evidence>
<sequence length="186" mass="20434">MNRKENKCVEQNPVGKGSTKNTKVVRAVPVEKTYHAFKYTRAVETDSKADRLSRVHISNTPAGNKCTASLSTRFLSQTTARMSNPISCARLRLSCSTLASKFPRVDAHDHIKSRHQASYSEDGDQFVGIRVPFALVDVIAAIELQSSGTVKTTTVVETILQLFVRRPSTHVLVTSSPNSACDTSRL</sequence>
<organism evidence="2 3">
    <name type="scientific">Glossina palpalis gambiensis</name>
    <dbReference type="NCBI Taxonomy" id="67801"/>
    <lineage>
        <taxon>Eukaryota</taxon>
        <taxon>Metazoa</taxon>
        <taxon>Ecdysozoa</taxon>
        <taxon>Arthropoda</taxon>
        <taxon>Hexapoda</taxon>
        <taxon>Insecta</taxon>
        <taxon>Pterygota</taxon>
        <taxon>Neoptera</taxon>
        <taxon>Endopterygota</taxon>
        <taxon>Diptera</taxon>
        <taxon>Brachycera</taxon>
        <taxon>Muscomorpha</taxon>
        <taxon>Hippoboscoidea</taxon>
        <taxon>Glossinidae</taxon>
        <taxon>Glossina</taxon>
    </lineage>
</organism>
<reference evidence="3" key="1">
    <citation type="submission" date="2015-01" db="EMBL/GenBank/DDBJ databases">
        <authorList>
            <person name="Aksoy S."/>
            <person name="Warren W."/>
            <person name="Wilson R.K."/>
        </authorList>
    </citation>
    <scope>NUCLEOTIDE SEQUENCE [LARGE SCALE GENOMIC DNA]</scope>
    <source>
        <strain evidence="3">IAEA</strain>
    </source>
</reference>
<evidence type="ECO:0000256" key="1">
    <source>
        <dbReference type="SAM" id="MobiDB-lite"/>
    </source>
</evidence>
<protein>
    <submittedName>
        <fullName evidence="2">Uncharacterized protein</fullName>
    </submittedName>
</protein>
<feature type="region of interest" description="Disordered" evidence="1">
    <location>
        <begin position="1"/>
        <end position="20"/>
    </location>
</feature>
<dbReference type="EMBL" id="JXJN01019834">
    <property type="status" value="NOT_ANNOTATED_CDS"/>
    <property type="molecule type" value="Genomic_DNA"/>
</dbReference>
<dbReference type="VEuPathDB" id="VectorBase:GPPI039439"/>
<evidence type="ECO:0000313" key="3">
    <source>
        <dbReference type="Proteomes" id="UP000092460"/>
    </source>
</evidence>
<dbReference type="AlphaFoldDB" id="A0A1B0BSS9"/>
<keyword evidence="3" id="KW-1185">Reference proteome</keyword>